<accession>A0A6B0USN1</accession>
<dbReference type="EMBL" id="GIFC01010623">
    <property type="protein sequence ID" value="MXU92706.1"/>
    <property type="molecule type" value="Transcribed_RNA"/>
</dbReference>
<name>A0A6B0USN1_IXORI</name>
<organism evidence="1">
    <name type="scientific">Ixodes ricinus</name>
    <name type="common">Common tick</name>
    <name type="synonym">Acarus ricinus</name>
    <dbReference type="NCBI Taxonomy" id="34613"/>
    <lineage>
        <taxon>Eukaryota</taxon>
        <taxon>Metazoa</taxon>
        <taxon>Ecdysozoa</taxon>
        <taxon>Arthropoda</taxon>
        <taxon>Chelicerata</taxon>
        <taxon>Arachnida</taxon>
        <taxon>Acari</taxon>
        <taxon>Parasitiformes</taxon>
        <taxon>Ixodida</taxon>
        <taxon>Ixodoidea</taxon>
        <taxon>Ixodidae</taxon>
        <taxon>Ixodinae</taxon>
        <taxon>Ixodes</taxon>
    </lineage>
</organism>
<dbReference type="AlphaFoldDB" id="A0A6B0USN1"/>
<reference evidence="1" key="1">
    <citation type="submission" date="2019-12" db="EMBL/GenBank/DDBJ databases">
        <title>An insight into the sialome of adult female Ixodes ricinus ticks feeding for 6 days.</title>
        <authorList>
            <person name="Perner J."/>
            <person name="Ribeiro J.M.C."/>
        </authorList>
    </citation>
    <scope>NUCLEOTIDE SEQUENCE</scope>
    <source>
        <strain evidence="1">Semi-engorged</strain>
        <tissue evidence="1">Salivary glands</tissue>
    </source>
</reference>
<protein>
    <submittedName>
        <fullName evidence="1">Putative secreted protein</fullName>
    </submittedName>
</protein>
<sequence length="136" mass="14994">MSVCCLMASQCILGQVTTASHVSVLTSEPPLSVFTRFSEGGLPHLPFTPSRRGHCQVQGSARNSSSFSLSFSCFRHFWKTGKQLAKLHFVGARLSRFSFSCFIYHTPAFSLLHHALISLQPPWEIVLVCATHSALV</sequence>
<evidence type="ECO:0000313" key="1">
    <source>
        <dbReference type="EMBL" id="MXU92706.1"/>
    </source>
</evidence>
<proteinExistence type="predicted"/>